<evidence type="ECO:0000313" key="2">
    <source>
        <dbReference type="EMBL" id="TBX95198.1"/>
    </source>
</evidence>
<evidence type="ECO:0000256" key="1">
    <source>
        <dbReference type="SAM" id="MobiDB-lite"/>
    </source>
</evidence>
<dbReference type="AlphaFoldDB" id="A0A8G2J248"/>
<sequence>MSANDLEARGRGGHNLKPFPKPRDGVASCRASLRQTMPTSREIMAEVSGMSPNICQVCIRALKQGGRSARSLLPVKHEPLRLPCQIAFSLDSCDGRLFGEAVTPSNLPTCGEGQRGISHAAASPLPKAD</sequence>
<accession>A0A8G2J248</accession>
<dbReference type="Proteomes" id="UP000291866">
    <property type="component" value="Unassembled WGS sequence"/>
</dbReference>
<dbReference type="EMBL" id="SJLU01000004">
    <property type="protein sequence ID" value="TBX95198.1"/>
    <property type="molecule type" value="Genomic_DNA"/>
</dbReference>
<reference evidence="2 3" key="1">
    <citation type="submission" date="2019-02" db="EMBL/GenBank/DDBJ databases">
        <title>The competitiveness to form nodules shapes the capacities of Rhizobium leguminosarum sv viciae communities to promote symbiosis with specific hosts.</title>
        <authorList>
            <person name="Boivin S."/>
            <person name="Lepetit M."/>
        </authorList>
    </citation>
    <scope>NUCLEOTIDE SEQUENCE [LARGE SCALE GENOMIC DNA]</scope>
    <source>
        <strain evidence="2 3">SPF4F3</strain>
    </source>
</reference>
<feature type="compositionally biased region" description="Basic and acidic residues" evidence="1">
    <location>
        <begin position="1"/>
        <end position="10"/>
    </location>
</feature>
<organism evidence="2 3">
    <name type="scientific">Rhizobium leguminosarum bv. viciae</name>
    <dbReference type="NCBI Taxonomy" id="387"/>
    <lineage>
        <taxon>Bacteria</taxon>
        <taxon>Pseudomonadati</taxon>
        <taxon>Pseudomonadota</taxon>
        <taxon>Alphaproteobacteria</taxon>
        <taxon>Hyphomicrobiales</taxon>
        <taxon>Rhizobiaceae</taxon>
        <taxon>Rhizobium/Agrobacterium group</taxon>
        <taxon>Rhizobium</taxon>
    </lineage>
</organism>
<protein>
    <submittedName>
        <fullName evidence="2">Uncharacterized protein</fullName>
    </submittedName>
</protein>
<name>A0A8G2J248_RHILV</name>
<evidence type="ECO:0000313" key="3">
    <source>
        <dbReference type="Proteomes" id="UP000291866"/>
    </source>
</evidence>
<gene>
    <name evidence="2" type="ORF">E0H31_11050</name>
</gene>
<proteinExistence type="predicted"/>
<comment type="caution">
    <text evidence="2">The sequence shown here is derived from an EMBL/GenBank/DDBJ whole genome shotgun (WGS) entry which is preliminary data.</text>
</comment>
<feature type="region of interest" description="Disordered" evidence="1">
    <location>
        <begin position="108"/>
        <end position="129"/>
    </location>
</feature>
<feature type="region of interest" description="Disordered" evidence="1">
    <location>
        <begin position="1"/>
        <end position="25"/>
    </location>
</feature>